<evidence type="ECO:0000313" key="2">
    <source>
        <dbReference type="Proteomes" id="UP000652760"/>
    </source>
</evidence>
<sequence length="353" mass="40735">MNAIPKISSAKIENSLGKLRRIIGKQSINVLFFTENKFLISHDFHKDFSNSYYNIVVSSDLSIIEGENFDFDIIILCGHLKNEEIFSWKLQTIPRQPFVALWAWDNHHEPILNIQAAMIADAVFPAHWFAHDDMANAATLIAPHLPLCITQWSSDFLTSMEQRIVSAERCDKLYGGFFNHADAAEREELIRSYRVRCPEEHVFTLSLDKRSIYFSYSPEQRLFDWASHKVSLNLPLKNDISQRLFDALACGLVPVVPPDFPDLDLVIPRHDQHSLPILRMESYSVEGIVDAHTRALTLFDRDGKQGVMRRHRFARNNHGLRNRIDRLVGLFRPGTALSRIRIEFERGIHVYLT</sequence>
<gene>
    <name evidence="1" type="ORF">JHL17_19265</name>
</gene>
<proteinExistence type="predicted"/>
<evidence type="ECO:0008006" key="3">
    <source>
        <dbReference type="Google" id="ProtNLM"/>
    </source>
</evidence>
<dbReference type="EMBL" id="JAENHM010000058">
    <property type="protein sequence ID" value="MBK1839553.1"/>
    <property type="molecule type" value="Genomic_DNA"/>
</dbReference>
<dbReference type="Proteomes" id="UP000652760">
    <property type="component" value="Unassembled WGS sequence"/>
</dbReference>
<reference evidence="2" key="1">
    <citation type="submission" date="2021-01" db="EMBL/GenBank/DDBJ databases">
        <title>Genome public.</title>
        <authorList>
            <person name="Liu C."/>
            <person name="Sun Q."/>
        </authorList>
    </citation>
    <scope>NUCLEOTIDE SEQUENCE [LARGE SCALE GENOMIC DNA]</scope>
    <source>
        <strain evidence="2">YIM B02556</strain>
    </source>
</reference>
<name>A0ABS1F854_9PROT</name>
<accession>A0ABS1F854</accession>
<comment type="caution">
    <text evidence="1">The sequence shown here is derived from an EMBL/GenBank/DDBJ whole genome shotgun (WGS) entry which is preliminary data.</text>
</comment>
<organism evidence="1 2">
    <name type="scientific">Azospirillum endophyticum</name>
    <dbReference type="NCBI Taxonomy" id="2800326"/>
    <lineage>
        <taxon>Bacteria</taxon>
        <taxon>Pseudomonadati</taxon>
        <taxon>Pseudomonadota</taxon>
        <taxon>Alphaproteobacteria</taxon>
        <taxon>Rhodospirillales</taxon>
        <taxon>Azospirillaceae</taxon>
        <taxon>Azospirillum</taxon>
    </lineage>
</organism>
<protein>
    <recommendedName>
        <fullName evidence="3">Glycosyltransferase family 1 protein</fullName>
    </recommendedName>
</protein>
<evidence type="ECO:0000313" key="1">
    <source>
        <dbReference type="EMBL" id="MBK1839553.1"/>
    </source>
</evidence>
<dbReference type="RefSeq" id="WP_200195489.1">
    <property type="nucleotide sequence ID" value="NZ_JAENHM010000058.1"/>
</dbReference>
<keyword evidence="2" id="KW-1185">Reference proteome</keyword>